<evidence type="ECO:0000313" key="1">
    <source>
        <dbReference type="EMBL" id="KAL3314644.1"/>
    </source>
</evidence>
<dbReference type="EMBL" id="JBJKFK010000941">
    <property type="protein sequence ID" value="KAL3314644.1"/>
    <property type="molecule type" value="Genomic_DNA"/>
</dbReference>
<accession>A0ABD2Q4Y2</accession>
<dbReference type="Proteomes" id="UP001626550">
    <property type="component" value="Unassembled WGS sequence"/>
</dbReference>
<reference evidence="1 2" key="1">
    <citation type="submission" date="2024-11" db="EMBL/GenBank/DDBJ databases">
        <title>Adaptive evolution of stress response genes in parasites aligns with host niche diversity.</title>
        <authorList>
            <person name="Hahn C."/>
            <person name="Resl P."/>
        </authorList>
    </citation>
    <scope>NUCLEOTIDE SEQUENCE [LARGE SCALE GENOMIC DNA]</scope>
    <source>
        <strain evidence="1">EGGRZ-B1_66</strain>
        <tissue evidence="1">Body</tissue>
    </source>
</reference>
<protein>
    <submittedName>
        <fullName evidence="1">Uncharacterized protein</fullName>
    </submittedName>
</protein>
<sequence length="76" mass="9239">MKDWLSYQDKKFVALFTIICAVNCLHTDDLEWEKFKLEHGRMNKNQAKEEVCQKLRLHNKEMVEQHNRLCFLFINP</sequence>
<evidence type="ECO:0000313" key="2">
    <source>
        <dbReference type="Proteomes" id="UP001626550"/>
    </source>
</evidence>
<proteinExistence type="predicted"/>
<name>A0ABD2Q4Y2_9PLAT</name>
<gene>
    <name evidence="1" type="ORF">Ciccas_006739</name>
</gene>
<organism evidence="1 2">
    <name type="scientific">Cichlidogyrus casuarinus</name>
    <dbReference type="NCBI Taxonomy" id="1844966"/>
    <lineage>
        <taxon>Eukaryota</taxon>
        <taxon>Metazoa</taxon>
        <taxon>Spiralia</taxon>
        <taxon>Lophotrochozoa</taxon>
        <taxon>Platyhelminthes</taxon>
        <taxon>Monogenea</taxon>
        <taxon>Monopisthocotylea</taxon>
        <taxon>Dactylogyridea</taxon>
        <taxon>Ancyrocephalidae</taxon>
        <taxon>Cichlidogyrus</taxon>
    </lineage>
</organism>
<dbReference type="AlphaFoldDB" id="A0ABD2Q4Y2"/>
<keyword evidence="2" id="KW-1185">Reference proteome</keyword>
<comment type="caution">
    <text evidence="1">The sequence shown here is derived from an EMBL/GenBank/DDBJ whole genome shotgun (WGS) entry which is preliminary data.</text>
</comment>